<sequence>MDSTTSPPNDLDAASAPHVQDDVSPHDEDHDHFENESQTNEDEPGKPSLPMQKRRRVTRACDECRRKKIKCDGKQPCTHCTVYSYECTYDQPSNRRRNAAPQYIEALEARLKRAEAIINILLPGVNIDDPALETALRQGAHVPAQTGLALSANGVQKPPPKPMPTFDVRLDSMVKATGQLDLDEQGYWDYHGHSSGLSFIRKMRDKFGGLMGPEGQATPFVKSRPLSQVFDHSPTGTADSPMEGSFLGHDLPSKTVAVELCELAINDATSLLRIVHMPTFMKSLDRIYATTAENYTNAENSFLPLLYAVMALGCLFARDDNGELDRKGYGAAIDHGFKYFKASRHLLDITDCRDLVGLQAVLFMILFLQSSAKLSTCYSYIGVATRVALRMGLHRSFSTNFDPIENETRKRLFWVIRKMDIYVGALLGLPHTVSDDDIDQEMPAEVDDEYITETEILPMPEGKVSIMMAFNAHTKLVNILGKIVKYIYPIKNPKPAQAGSFPTYSVGYEQIRELEQDLQTWMEQLPMGLKPGGEQPPIIIRVQQLLRLAYAHSQMMLYRPFLHYVSQTCRRKTQDKRSFACAAAGVSVSRNIIHITGEMKRRGLLYGAYWFSMYTTFFAVLSIVYFALENDGNPTSEEMLRDAYEGRNTLDELAKRSMAADRCKATLKGLFDYLEKRKQTRKTLPTPAFTRKHGRDPSPMPPAVSSQDNESKPNGLVHNFDAPRRAATFPETTDVKRDSYPYQMANSQAGFSTGSPYATSQEILESTPVLTPNSSSTGSMPFQMMGTQQQQQNSSQQQQFSPNMQSFLDPSFSDPNVPLPDFNPLMFSSGDPFAYPSQNGPLTRFEDAHYAQAQPNQGFATNKPGSSGNDMPSLYTHSQSSTTSIPTSNPVQATSNNSFIPPSSTFMTKGVDTPPNGQDVGVGFLGPMPMYLYMQGNQNPLEGHNSLMGLPPSSGPRVGGNEEGTMDLNELFAGDDWVGFLGTQGNVNGNVNGTGNVNGAGGNGNGGGYPDLGTNGGMGLW</sequence>
<dbReference type="GO" id="GO:0043565">
    <property type="term" value="F:sequence-specific DNA binding"/>
    <property type="evidence" value="ECO:0007669"/>
    <property type="project" value="TreeGrafter"/>
</dbReference>
<feature type="compositionally biased region" description="Polar residues" evidence="8">
    <location>
        <begin position="768"/>
        <end position="779"/>
    </location>
</feature>
<evidence type="ECO:0000259" key="9">
    <source>
        <dbReference type="PROSITE" id="PS50048"/>
    </source>
</evidence>
<dbReference type="PROSITE" id="PS00463">
    <property type="entry name" value="ZN2_CY6_FUNGAL_1"/>
    <property type="match status" value="1"/>
</dbReference>
<dbReference type="SUPFAM" id="SSF57701">
    <property type="entry name" value="Zn2/Cys6 DNA-binding domain"/>
    <property type="match status" value="1"/>
</dbReference>
<evidence type="ECO:0000256" key="8">
    <source>
        <dbReference type="SAM" id="MobiDB-lite"/>
    </source>
</evidence>
<dbReference type="Pfam" id="PF04082">
    <property type="entry name" value="Fungal_trans"/>
    <property type="match status" value="1"/>
</dbReference>
<feature type="region of interest" description="Disordered" evidence="8">
    <location>
        <begin position="682"/>
        <end position="740"/>
    </location>
</feature>
<dbReference type="CDD" id="cd12148">
    <property type="entry name" value="fungal_TF_MHR"/>
    <property type="match status" value="1"/>
</dbReference>
<keyword evidence="2" id="KW-0479">Metal-binding</keyword>
<dbReference type="GO" id="GO:0005634">
    <property type="term" value="C:nucleus"/>
    <property type="evidence" value="ECO:0007669"/>
    <property type="project" value="UniProtKB-SubCell"/>
</dbReference>
<gene>
    <name evidence="10" type="ORF">K402DRAFT_422203</name>
</gene>
<evidence type="ECO:0000256" key="1">
    <source>
        <dbReference type="ARBA" id="ARBA00004123"/>
    </source>
</evidence>
<keyword evidence="5" id="KW-0238">DNA-binding</keyword>
<feature type="region of interest" description="Disordered" evidence="8">
    <location>
        <begin position="856"/>
        <end position="903"/>
    </location>
</feature>
<evidence type="ECO:0000313" key="10">
    <source>
        <dbReference type="EMBL" id="KAF1985238.1"/>
    </source>
</evidence>
<reference evidence="10" key="1">
    <citation type="journal article" date="2020" name="Stud. Mycol.">
        <title>101 Dothideomycetes genomes: a test case for predicting lifestyles and emergence of pathogens.</title>
        <authorList>
            <person name="Haridas S."/>
            <person name="Albert R."/>
            <person name="Binder M."/>
            <person name="Bloem J."/>
            <person name="Labutti K."/>
            <person name="Salamov A."/>
            <person name="Andreopoulos B."/>
            <person name="Baker S."/>
            <person name="Barry K."/>
            <person name="Bills G."/>
            <person name="Bluhm B."/>
            <person name="Cannon C."/>
            <person name="Castanera R."/>
            <person name="Culley D."/>
            <person name="Daum C."/>
            <person name="Ezra D."/>
            <person name="Gonzalez J."/>
            <person name="Henrissat B."/>
            <person name="Kuo A."/>
            <person name="Liang C."/>
            <person name="Lipzen A."/>
            <person name="Lutzoni F."/>
            <person name="Magnuson J."/>
            <person name="Mondo S."/>
            <person name="Nolan M."/>
            <person name="Ohm R."/>
            <person name="Pangilinan J."/>
            <person name="Park H.-J."/>
            <person name="Ramirez L."/>
            <person name="Alfaro M."/>
            <person name="Sun H."/>
            <person name="Tritt A."/>
            <person name="Yoshinaga Y."/>
            <person name="Zwiers L.-H."/>
            <person name="Turgeon B."/>
            <person name="Goodwin S."/>
            <person name="Spatafora J."/>
            <person name="Crous P."/>
            <person name="Grigoriev I."/>
        </authorList>
    </citation>
    <scope>NUCLEOTIDE SEQUENCE</scope>
    <source>
        <strain evidence="10">CBS 113979</strain>
    </source>
</reference>
<feature type="compositionally biased region" description="Basic and acidic residues" evidence="8">
    <location>
        <begin position="19"/>
        <end position="35"/>
    </location>
</feature>
<feature type="region of interest" description="Disordered" evidence="8">
    <location>
        <begin position="768"/>
        <end position="824"/>
    </location>
</feature>
<dbReference type="OrthoDB" id="422427at2759"/>
<dbReference type="GO" id="GO:0008270">
    <property type="term" value="F:zinc ion binding"/>
    <property type="evidence" value="ECO:0007669"/>
    <property type="project" value="InterPro"/>
</dbReference>
<evidence type="ECO:0000256" key="7">
    <source>
        <dbReference type="ARBA" id="ARBA00023242"/>
    </source>
</evidence>
<evidence type="ECO:0000256" key="2">
    <source>
        <dbReference type="ARBA" id="ARBA00022723"/>
    </source>
</evidence>
<dbReference type="GO" id="GO:0006351">
    <property type="term" value="P:DNA-templated transcription"/>
    <property type="evidence" value="ECO:0007669"/>
    <property type="project" value="InterPro"/>
</dbReference>
<dbReference type="PANTHER" id="PTHR47540:SF1">
    <property type="entry name" value="ACTIVATOR OF STRESS GENES 1-RELATED"/>
    <property type="match status" value="1"/>
</dbReference>
<accession>A0A6G1GWX7</accession>
<name>A0A6G1GWX7_9PEZI</name>
<evidence type="ECO:0000313" key="11">
    <source>
        <dbReference type="Proteomes" id="UP000800041"/>
    </source>
</evidence>
<keyword evidence="3" id="KW-0862">Zinc</keyword>
<feature type="compositionally biased region" description="Low complexity" evidence="8">
    <location>
        <begin position="780"/>
        <end position="806"/>
    </location>
</feature>
<feature type="region of interest" description="Disordered" evidence="8">
    <location>
        <begin position="1000"/>
        <end position="1021"/>
    </location>
</feature>
<proteinExistence type="predicted"/>
<dbReference type="PROSITE" id="PS50048">
    <property type="entry name" value="ZN2_CY6_FUNGAL_2"/>
    <property type="match status" value="1"/>
</dbReference>
<organism evidence="10 11">
    <name type="scientific">Aulographum hederae CBS 113979</name>
    <dbReference type="NCBI Taxonomy" id="1176131"/>
    <lineage>
        <taxon>Eukaryota</taxon>
        <taxon>Fungi</taxon>
        <taxon>Dikarya</taxon>
        <taxon>Ascomycota</taxon>
        <taxon>Pezizomycotina</taxon>
        <taxon>Dothideomycetes</taxon>
        <taxon>Pleosporomycetidae</taxon>
        <taxon>Aulographales</taxon>
        <taxon>Aulographaceae</taxon>
    </lineage>
</organism>
<dbReference type="EMBL" id="ML977163">
    <property type="protein sequence ID" value="KAF1985238.1"/>
    <property type="molecule type" value="Genomic_DNA"/>
</dbReference>
<dbReference type="Gene3D" id="4.10.240.10">
    <property type="entry name" value="Zn(2)-C6 fungal-type DNA-binding domain"/>
    <property type="match status" value="1"/>
</dbReference>
<keyword evidence="11" id="KW-1185">Reference proteome</keyword>
<dbReference type="InterPro" id="IPR051711">
    <property type="entry name" value="Stress_Response_Reg"/>
</dbReference>
<dbReference type="SMART" id="SM00906">
    <property type="entry name" value="Fungal_trans"/>
    <property type="match status" value="1"/>
</dbReference>
<keyword evidence="7" id="KW-0539">Nucleus</keyword>
<feature type="domain" description="Zn(2)-C6 fungal-type" evidence="9">
    <location>
        <begin position="60"/>
        <end position="89"/>
    </location>
</feature>
<dbReference type="CDD" id="cd00067">
    <property type="entry name" value="GAL4"/>
    <property type="match status" value="1"/>
</dbReference>
<dbReference type="InterPro" id="IPR036864">
    <property type="entry name" value="Zn2-C6_fun-type_DNA-bd_sf"/>
</dbReference>
<protein>
    <recommendedName>
        <fullName evidence="9">Zn(2)-C6 fungal-type domain-containing protein</fullName>
    </recommendedName>
</protein>
<dbReference type="PANTHER" id="PTHR47540">
    <property type="entry name" value="THIAMINE REPRESSIBLE GENES REGULATORY PROTEIN THI5"/>
    <property type="match status" value="1"/>
</dbReference>
<feature type="region of interest" description="Disordered" evidence="8">
    <location>
        <begin position="1"/>
        <end position="57"/>
    </location>
</feature>
<evidence type="ECO:0000256" key="5">
    <source>
        <dbReference type="ARBA" id="ARBA00023125"/>
    </source>
</evidence>
<evidence type="ECO:0000256" key="3">
    <source>
        <dbReference type="ARBA" id="ARBA00022833"/>
    </source>
</evidence>
<dbReference type="InterPro" id="IPR007219">
    <property type="entry name" value="XnlR_reg_dom"/>
</dbReference>
<dbReference type="InterPro" id="IPR001138">
    <property type="entry name" value="Zn2Cys6_DnaBD"/>
</dbReference>
<dbReference type="SMART" id="SM00066">
    <property type="entry name" value="GAL4"/>
    <property type="match status" value="1"/>
</dbReference>
<dbReference type="Pfam" id="PF00172">
    <property type="entry name" value="Zn_clus"/>
    <property type="match status" value="1"/>
</dbReference>
<dbReference type="AlphaFoldDB" id="A0A6G1GWX7"/>
<evidence type="ECO:0000256" key="4">
    <source>
        <dbReference type="ARBA" id="ARBA00023015"/>
    </source>
</evidence>
<comment type="subcellular location">
    <subcellularLocation>
        <location evidence="1">Nucleus</location>
    </subcellularLocation>
</comment>
<keyword evidence="6" id="KW-0804">Transcription</keyword>
<dbReference type="Proteomes" id="UP000800041">
    <property type="component" value="Unassembled WGS sequence"/>
</dbReference>
<keyword evidence="4" id="KW-0805">Transcription regulation</keyword>
<dbReference type="GO" id="GO:0045944">
    <property type="term" value="P:positive regulation of transcription by RNA polymerase II"/>
    <property type="evidence" value="ECO:0007669"/>
    <property type="project" value="TreeGrafter"/>
</dbReference>
<dbReference type="GO" id="GO:0000981">
    <property type="term" value="F:DNA-binding transcription factor activity, RNA polymerase II-specific"/>
    <property type="evidence" value="ECO:0007669"/>
    <property type="project" value="InterPro"/>
</dbReference>
<evidence type="ECO:0000256" key="6">
    <source>
        <dbReference type="ARBA" id="ARBA00023163"/>
    </source>
</evidence>